<proteinExistence type="predicted"/>
<gene>
    <name evidence="1" type="ORF">ACG5V6_08440</name>
</gene>
<keyword evidence="2" id="KW-1185">Reference proteome</keyword>
<reference evidence="1 2" key="1">
    <citation type="submission" date="2024-10" db="EMBL/GenBank/DDBJ databases">
        <authorList>
            <person name="Cho J.-C."/>
        </authorList>
    </citation>
    <scope>NUCLEOTIDE SEQUENCE [LARGE SCALE GENOMIC DNA]</scope>
    <source>
        <strain evidence="1 2">KCTC29696</strain>
    </source>
</reference>
<organism evidence="1 2">
    <name type="scientific">Streptomyces chitinivorans</name>
    <dbReference type="NCBI Taxonomy" id="1257027"/>
    <lineage>
        <taxon>Bacteria</taxon>
        <taxon>Bacillati</taxon>
        <taxon>Actinomycetota</taxon>
        <taxon>Actinomycetes</taxon>
        <taxon>Kitasatosporales</taxon>
        <taxon>Streptomycetaceae</taxon>
        <taxon>Streptomyces</taxon>
    </lineage>
</organism>
<dbReference type="EMBL" id="JBIHMK010000021">
    <property type="protein sequence ID" value="MFH0248238.1"/>
    <property type="molecule type" value="Genomic_DNA"/>
</dbReference>
<comment type="caution">
    <text evidence="1">The sequence shown here is derived from an EMBL/GenBank/DDBJ whole genome shotgun (WGS) entry which is preliminary data.</text>
</comment>
<dbReference type="RefSeq" id="WP_279949555.1">
    <property type="nucleotide sequence ID" value="NZ_BAABEN010000009.1"/>
</dbReference>
<evidence type="ECO:0000313" key="1">
    <source>
        <dbReference type="EMBL" id="MFH0248238.1"/>
    </source>
</evidence>
<sequence>MLAAAADEWLEVSRVENTPAPGDIPLPPSLIVQYNNPEELPQYARDLSCAYTPCAALQCFALLPDLEPGSPAAPPADASPGVIERYSHEEGAYVPALGYSEDGLYRWRGSDWSRLVQVRRGSSWFSTEHEAGVHLELARLSRSSLRWLPESGAGRERVGRLCVDWGAPLPPLHARAAVLCTGLHPRFSETARTALYDNVPNSAAVKLARTLGQQLELGKPLARTQGGS</sequence>
<dbReference type="Proteomes" id="UP001607069">
    <property type="component" value="Unassembled WGS sequence"/>
</dbReference>
<accession>A0ABW7HQX0</accession>
<name>A0ABW7HQX0_9ACTN</name>
<protein>
    <submittedName>
        <fullName evidence="1">Uncharacterized protein</fullName>
    </submittedName>
</protein>
<evidence type="ECO:0000313" key="2">
    <source>
        <dbReference type="Proteomes" id="UP001607069"/>
    </source>
</evidence>